<dbReference type="AlphaFoldDB" id="A0A399R188"/>
<evidence type="ECO:0000313" key="2">
    <source>
        <dbReference type="Proteomes" id="UP000265431"/>
    </source>
</evidence>
<evidence type="ECO:0000313" key="1">
    <source>
        <dbReference type="EMBL" id="RIJ23339.1"/>
    </source>
</evidence>
<proteinExistence type="predicted"/>
<organism evidence="1 2">
    <name type="scientific">Henriciella barbarensis</name>
    <dbReference type="NCBI Taxonomy" id="86342"/>
    <lineage>
        <taxon>Bacteria</taxon>
        <taxon>Pseudomonadati</taxon>
        <taxon>Pseudomonadota</taxon>
        <taxon>Alphaproteobacteria</taxon>
        <taxon>Hyphomonadales</taxon>
        <taxon>Hyphomonadaceae</taxon>
        <taxon>Henriciella</taxon>
    </lineage>
</organism>
<comment type="caution">
    <text evidence="1">The sequence shown here is derived from an EMBL/GenBank/DDBJ whole genome shotgun (WGS) entry which is preliminary data.</text>
</comment>
<keyword evidence="2" id="KW-1185">Reference proteome</keyword>
<dbReference type="Proteomes" id="UP000265431">
    <property type="component" value="Unassembled WGS sequence"/>
</dbReference>
<accession>A0A399R188</accession>
<gene>
    <name evidence="1" type="ORF">D1224_03450</name>
</gene>
<dbReference type="EMBL" id="QWGB01000005">
    <property type="protein sequence ID" value="RIJ23339.1"/>
    <property type="molecule type" value="Genomic_DNA"/>
</dbReference>
<reference evidence="1 2" key="1">
    <citation type="submission" date="2018-08" db="EMBL/GenBank/DDBJ databases">
        <title>Henriciella mobilis sp. nov., isolated from seawater.</title>
        <authorList>
            <person name="Cheng H."/>
            <person name="Wu Y.-H."/>
            <person name="Xu X.-W."/>
            <person name="Guo L.-L."/>
        </authorList>
    </citation>
    <scope>NUCLEOTIDE SEQUENCE [LARGE SCALE GENOMIC DNA]</scope>
    <source>
        <strain evidence="1 2">CCUG66934</strain>
    </source>
</reference>
<sequence>MIGDTECLQYAAFEQVIDTHSGVFLGEMHGQSQSAQIVRCLAKMAGETSLQPVISLELSEVSERRIATLEEYGGEGVSVAVPELSCAVATLAERGEATLSFHNPKSGRMRSDGGFDSTHDERQRADRIEAEIAERAFVIALSGWRHVQNFHNRTGDRLDAKAGYFLPESIALVKITHEPGSRARNCQFGGQCGVHDYNGSARTDPLTLAPYETDLFDFEFNVGRLTPSSGPDGYAACPNYKRAFE</sequence>
<protein>
    <submittedName>
        <fullName evidence="1">Uncharacterized protein</fullName>
    </submittedName>
</protein>
<name>A0A399R188_9PROT</name>